<feature type="region of interest" description="Disordered" evidence="1">
    <location>
        <begin position="150"/>
        <end position="181"/>
    </location>
</feature>
<evidence type="ECO:0000256" key="1">
    <source>
        <dbReference type="SAM" id="MobiDB-lite"/>
    </source>
</evidence>
<feature type="compositionally biased region" description="Polar residues" evidence="1">
    <location>
        <begin position="161"/>
        <end position="181"/>
    </location>
</feature>
<protein>
    <submittedName>
        <fullName evidence="2">Uncharacterized protein</fullName>
    </submittedName>
</protein>
<organism evidence="2 3">
    <name type="scientific">Neotoma lepida</name>
    <name type="common">Desert woodrat</name>
    <dbReference type="NCBI Taxonomy" id="56216"/>
    <lineage>
        <taxon>Eukaryota</taxon>
        <taxon>Metazoa</taxon>
        <taxon>Chordata</taxon>
        <taxon>Craniata</taxon>
        <taxon>Vertebrata</taxon>
        <taxon>Euteleostomi</taxon>
        <taxon>Mammalia</taxon>
        <taxon>Eutheria</taxon>
        <taxon>Euarchontoglires</taxon>
        <taxon>Glires</taxon>
        <taxon>Rodentia</taxon>
        <taxon>Myomorpha</taxon>
        <taxon>Muroidea</taxon>
        <taxon>Cricetidae</taxon>
        <taxon>Neotominae</taxon>
        <taxon>Neotoma</taxon>
    </lineage>
</organism>
<name>A0A1A6I056_NEOLE</name>
<accession>A0A1A6I056</accession>
<gene>
    <name evidence="2" type="ORF">A6R68_22370</name>
</gene>
<proteinExistence type="predicted"/>
<feature type="compositionally biased region" description="Low complexity" evidence="1">
    <location>
        <begin position="50"/>
        <end position="66"/>
    </location>
</feature>
<reference evidence="2 3" key="1">
    <citation type="submission" date="2016-06" db="EMBL/GenBank/DDBJ databases">
        <title>The Draft Genome Sequence and Annotation of the Desert Woodrat Neotoma lepida.</title>
        <authorList>
            <person name="Campbell M."/>
            <person name="Oakeson K.F."/>
            <person name="Yandell M."/>
            <person name="Halpert J.R."/>
            <person name="Dearing D."/>
        </authorList>
    </citation>
    <scope>NUCLEOTIDE SEQUENCE [LARGE SCALE GENOMIC DNA]</scope>
    <source>
        <strain evidence="2">417</strain>
        <tissue evidence="2">Liver</tissue>
    </source>
</reference>
<feature type="region of interest" description="Disordered" evidence="1">
    <location>
        <begin position="35"/>
        <end position="84"/>
    </location>
</feature>
<evidence type="ECO:0000313" key="3">
    <source>
        <dbReference type="Proteomes" id="UP000092124"/>
    </source>
</evidence>
<dbReference type="AlphaFoldDB" id="A0A1A6I056"/>
<dbReference type="EMBL" id="LZPO01000720">
    <property type="protein sequence ID" value="OBS83655.1"/>
    <property type="molecule type" value="Genomic_DNA"/>
</dbReference>
<keyword evidence="3" id="KW-1185">Reference proteome</keyword>
<comment type="caution">
    <text evidence="2">The sequence shown here is derived from an EMBL/GenBank/DDBJ whole genome shotgun (WGS) entry which is preliminary data.</text>
</comment>
<sequence length="181" mass="19234">MIGSLLRIWRLGKVGEEAPFTCKYDIIIPTNTGDSMASASPSALDTPAPQSLSKQEVLSSSPSSSQTGVCNISPGHPCPAKRPVAFKKSDAPSEMFLDTLKWSSDSEVESELDDEVLAALPLPELKEKPGFEACLLAAAVFVAGPSFNSSADSFSEKVTPRTVTLQWPSPTDSGQESNSDR</sequence>
<dbReference type="Proteomes" id="UP000092124">
    <property type="component" value="Unassembled WGS sequence"/>
</dbReference>
<evidence type="ECO:0000313" key="2">
    <source>
        <dbReference type="EMBL" id="OBS83655.1"/>
    </source>
</evidence>